<dbReference type="HOGENOM" id="CLU_887668_0_0_0"/>
<evidence type="ECO:0000256" key="1">
    <source>
        <dbReference type="SAM" id="Phobius"/>
    </source>
</evidence>
<dbReference type="PROSITE" id="PS51677">
    <property type="entry name" value="NODB"/>
    <property type="match status" value="1"/>
</dbReference>
<dbReference type="PANTHER" id="PTHR10587">
    <property type="entry name" value="GLYCOSYL TRANSFERASE-RELATED"/>
    <property type="match status" value="1"/>
</dbReference>
<reference evidence="4" key="1">
    <citation type="submission" date="2013-03" db="EMBL/GenBank/DDBJ databases">
        <title>Genome sequence of Chthonomonas calidirosea, the first sequenced genome from the Armatimonadetes phylum (formally candidate division OP10).</title>
        <authorList>
            <person name="Lee K.C.Y."/>
            <person name="Morgan X.C."/>
            <person name="Dunfield P.F."/>
            <person name="Tamas I."/>
            <person name="Houghton K.M."/>
            <person name="Vyssotski M."/>
            <person name="Ryan J.L.J."/>
            <person name="Lagutin K."/>
            <person name="McDonald I.R."/>
            <person name="Stott M.B."/>
        </authorList>
    </citation>
    <scope>NUCLEOTIDE SEQUENCE [LARGE SCALE GENOMIC DNA]</scope>
    <source>
        <strain evidence="4">DSM 23976 / ICMP 18418 / T49</strain>
    </source>
</reference>
<accession>S0EXL9</accession>
<dbReference type="KEGG" id="ccz:CCALI_02646"/>
<organism evidence="3 4">
    <name type="scientific">Chthonomonas calidirosea (strain DSM 23976 / ICMP 18418 / T49)</name>
    <dbReference type="NCBI Taxonomy" id="1303518"/>
    <lineage>
        <taxon>Bacteria</taxon>
        <taxon>Bacillati</taxon>
        <taxon>Armatimonadota</taxon>
        <taxon>Chthonomonadia</taxon>
        <taxon>Chthonomonadales</taxon>
        <taxon>Chthonomonadaceae</taxon>
        <taxon>Chthonomonas</taxon>
    </lineage>
</organism>
<keyword evidence="1" id="KW-1133">Transmembrane helix</keyword>
<sequence length="313" mass="35604">MPSNVPNRHTNQLLLRWLIGGVLLVAGLIGALWYNEHRAISWKDTLDPFYWWRRWHNEDLYLPQQDLLLHGNHQLPEVALTFDDGPHPQSLPSILATLQRFHVHATFFDVGENMAVYPNLVRETLAQGNEIGNHTSTHLRLPRLSPLELHHEINDADITFYRITGQHLYLLRPPGMDYNDRVLAEAKQMGYIVVGYTVGAKDFVTDESASFIVHRTLDRLENGSILLLHDYPDTARALPSILEGLAKRGYHVVTISEMIAHLPLKPRLAAVQFLRQQGDPYFGPMVASCGTNLVSPSVVKVRMKKEYKLSQSN</sequence>
<dbReference type="Gene3D" id="3.20.20.370">
    <property type="entry name" value="Glycoside hydrolase/deacetylase"/>
    <property type="match status" value="1"/>
</dbReference>
<feature type="transmembrane region" description="Helical" evidence="1">
    <location>
        <begin position="14"/>
        <end position="34"/>
    </location>
</feature>
<evidence type="ECO:0000313" key="4">
    <source>
        <dbReference type="Proteomes" id="UP000014227"/>
    </source>
</evidence>
<dbReference type="eggNOG" id="COG0726">
    <property type="taxonomic scope" value="Bacteria"/>
</dbReference>
<evidence type="ECO:0000259" key="2">
    <source>
        <dbReference type="PROSITE" id="PS51677"/>
    </source>
</evidence>
<keyword evidence="4" id="KW-1185">Reference proteome</keyword>
<protein>
    <submittedName>
        <fullName evidence="3">Predicted xylanase/chitin deacetylase</fullName>
    </submittedName>
</protein>
<dbReference type="STRING" id="454171.CP488_01445"/>
<dbReference type="Proteomes" id="UP000014227">
    <property type="component" value="Chromosome I"/>
</dbReference>
<dbReference type="GO" id="GO:0016798">
    <property type="term" value="F:hydrolase activity, acting on glycosyl bonds"/>
    <property type="evidence" value="ECO:0007669"/>
    <property type="project" value="UniProtKB-KW"/>
</dbReference>
<keyword evidence="1" id="KW-0472">Membrane</keyword>
<keyword evidence="1" id="KW-0812">Transmembrane</keyword>
<dbReference type="SUPFAM" id="SSF88713">
    <property type="entry name" value="Glycoside hydrolase/deacetylase"/>
    <property type="match status" value="1"/>
</dbReference>
<dbReference type="GO" id="GO:0016810">
    <property type="term" value="F:hydrolase activity, acting on carbon-nitrogen (but not peptide) bonds"/>
    <property type="evidence" value="ECO:0007669"/>
    <property type="project" value="InterPro"/>
</dbReference>
<dbReference type="GO" id="GO:0045493">
    <property type="term" value="P:xylan catabolic process"/>
    <property type="evidence" value="ECO:0007669"/>
    <property type="project" value="UniProtKB-KW"/>
</dbReference>
<dbReference type="Pfam" id="PF01522">
    <property type="entry name" value="Polysacc_deac_1"/>
    <property type="match status" value="1"/>
</dbReference>
<evidence type="ECO:0000313" key="3">
    <source>
        <dbReference type="EMBL" id="CCW36438.1"/>
    </source>
</evidence>
<gene>
    <name evidence="3" type="ORF">CCALI_02646</name>
</gene>
<dbReference type="PATRIC" id="fig|1303518.3.peg.2749"/>
<keyword evidence="3" id="KW-0624">Polysaccharide degradation</keyword>
<dbReference type="EMBL" id="HF951689">
    <property type="protein sequence ID" value="CCW36438.1"/>
    <property type="molecule type" value="Genomic_DNA"/>
</dbReference>
<keyword evidence="3" id="KW-0378">Hydrolase</keyword>
<dbReference type="AlphaFoldDB" id="S0EXL9"/>
<dbReference type="InParanoid" id="S0EXL9"/>
<dbReference type="InterPro" id="IPR050248">
    <property type="entry name" value="Polysacc_deacetylase_ArnD"/>
</dbReference>
<dbReference type="InterPro" id="IPR002509">
    <property type="entry name" value="NODB_dom"/>
</dbReference>
<keyword evidence="3" id="KW-0858">Xylan degradation</keyword>
<dbReference type="OrthoDB" id="62208at2"/>
<feature type="domain" description="NodB homology" evidence="2">
    <location>
        <begin position="76"/>
        <end position="253"/>
    </location>
</feature>
<dbReference type="InterPro" id="IPR011330">
    <property type="entry name" value="Glyco_hydro/deAcase_b/a-brl"/>
</dbReference>
<keyword evidence="3" id="KW-0326">Glycosidase</keyword>
<proteinExistence type="predicted"/>
<dbReference type="CDD" id="cd10917">
    <property type="entry name" value="CE4_NodB_like_6s_7s"/>
    <property type="match status" value="1"/>
</dbReference>
<keyword evidence="3" id="KW-0119">Carbohydrate metabolism</keyword>
<name>S0EXL9_CHTCT</name>